<dbReference type="RefSeq" id="WP_344833254.1">
    <property type="nucleotide sequence ID" value="NZ_BAAAUV010000014.1"/>
</dbReference>
<name>A0ABP6QHC1_9ACTN</name>
<dbReference type="Pfam" id="PF04020">
    <property type="entry name" value="Phage_holin_4_2"/>
    <property type="match status" value="1"/>
</dbReference>
<dbReference type="PANTHER" id="PTHR37309">
    <property type="entry name" value="SLR0284 PROTEIN"/>
    <property type="match status" value="1"/>
</dbReference>
<dbReference type="Proteomes" id="UP001501237">
    <property type="component" value="Unassembled WGS sequence"/>
</dbReference>
<keyword evidence="3" id="KW-1185">Reference proteome</keyword>
<dbReference type="InterPro" id="IPR007165">
    <property type="entry name" value="Phage_holin_4_2"/>
</dbReference>
<keyword evidence="1" id="KW-0472">Membrane</keyword>
<evidence type="ECO:0000256" key="1">
    <source>
        <dbReference type="SAM" id="Phobius"/>
    </source>
</evidence>
<keyword evidence="1" id="KW-0812">Transmembrane</keyword>
<evidence type="ECO:0000313" key="3">
    <source>
        <dbReference type="Proteomes" id="UP001501237"/>
    </source>
</evidence>
<gene>
    <name evidence="2" type="ORF">GCM10010468_51200</name>
</gene>
<reference evidence="3" key="1">
    <citation type="journal article" date="2019" name="Int. J. Syst. Evol. Microbiol.">
        <title>The Global Catalogue of Microorganisms (GCM) 10K type strain sequencing project: providing services to taxonomists for standard genome sequencing and annotation.</title>
        <authorList>
            <consortium name="The Broad Institute Genomics Platform"/>
            <consortium name="The Broad Institute Genome Sequencing Center for Infectious Disease"/>
            <person name="Wu L."/>
            <person name="Ma J."/>
        </authorList>
    </citation>
    <scope>NUCLEOTIDE SEQUENCE [LARGE SCALE GENOMIC DNA]</scope>
    <source>
        <strain evidence="3">JCM 9377</strain>
    </source>
</reference>
<feature type="transmembrane region" description="Helical" evidence="1">
    <location>
        <begin position="33"/>
        <end position="52"/>
    </location>
</feature>
<dbReference type="EMBL" id="BAAAUV010000014">
    <property type="protein sequence ID" value="GAA3224284.1"/>
    <property type="molecule type" value="Genomic_DNA"/>
</dbReference>
<sequence length="124" mass="13780">MQFLLRVVVGAASLAVATWIVDGIDITSDKFSTQVLTLLIVSAIFGFLNVFLKPIIKIFGCAFYVVTLGLFAFVVNGCLLWLTSWVADQWNLPFHVDGFWPAVWGALIVGIVSWGLNLFVRDER</sequence>
<feature type="transmembrane region" description="Helical" evidence="1">
    <location>
        <begin position="59"/>
        <end position="82"/>
    </location>
</feature>
<evidence type="ECO:0000313" key="2">
    <source>
        <dbReference type="EMBL" id="GAA3224284.1"/>
    </source>
</evidence>
<organism evidence="2 3">
    <name type="scientific">Actinocorallia longicatena</name>
    <dbReference type="NCBI Taxonomy" id="111803"/>
    <lineage>
        <taxon>Bacteria</taxon>
        <taxon>Bacillati</taxon>
        <taxon>Actinomycetota</taxon>
        <taxon>Actinomycetes</taxon>
        <taxon>Streptosporangiales</taxon>
        <taxon>Thermomonosporaceae</taxon>
        <taxon>Actinocorallia</taxon>
    </lineage>
</organism>
<accession>A0ABP6QHC1</accession>
<protein>
    <submittedName>
        <fullName evidence="2">Phage holin family protein</fullName>
    </submittedName>
</protein>
<feature type="transmembrane region" description="Helical" evidence="1">
    <location>
        <begin position="102"/>
        <end position="120"/>
    </location>
</feature>
<dbReference type="PANTHER" id="PTHR37309:SF1">
    <property type="entry name" value="SLR0284 PROTEIN"/>
    <property type="match status" value="1"/>
</dbReference>
<proteinExistence type="predicted"/>
<comment type="caution">
    <text evidence="2">The sequence shown here is derived from an EMBL/GenBank/DDBJ whole genome shotgun (WGS) entry which is preliminary data.</text>
</comment>
<keyword evidence="1" id="KW-1133">Transmembrane helix</keyword>